<evidence type="ECO:0000313" key="1">
    <source>
        <dbReference type="EMBL" id="MFC5499831.1"/>
    </source>
</evidence>
<organism evidence="1 2">
    <name type="scientific">Caenimonas terrae</name>
    <dbReference type="NCBI Taxonomy" id="696074"/>
    <lineage>
        <taxon>Bacteria</taxon>
        <taxon>Pseudomonadati</taxon>
        <taxon>Pseudomonadota</taxon>
        <taxon>Betaproteobacteria</taxon>
        <taxon>Burkholderiales</taxon>
        <taxon>Comamonadaceae</taxon>
        <taxon>Caenimonas</taxon>
    </lineage>
</organism>
<keyword evidence="1" id="KW-0489">Methyltransferase</keyword>
<dbReference type="Pfam" id="PF13489">
    <property type="entry name" value="Methyltransf_23"/>
    <property type="match status" value="1"/>
</dbReference>
<dbReference type="Gene3D" id="3.40.50.150">
    <property type="entry name" value="Vaccinia Virus protein VP39"/>
    <property type="match status" value="1"/>
</dbReference>
<dbReference type="Proteomes" id="UP001596037">
    <property type="component" value="Unassembled WGS sequence"/>
</dbReference>
<name>A0ABW0NGW0_9BURK</name>
<dbReference type="InterPro" id="IPR029063">
    <property type="entry name" value="SAM-dependent_MTases_sf"/>
</dbReference>
<reference evidence="2" key="1">
    <citation type="journal article" date="2019" name="Int. J. Syst. Evol. Microbiol.">
        <title>The Global Catalogue of Microorganisms (GCM) 10K type strain sequencing project: providing services to taxonomists for standard genome sequencing and annotation.</title>
        <authorList>
            <consortium name="The Broad Institute Genomics Platform"/>
            <consortium name="The Broad Institute Genome Sequencing Center for Infectious Disease"/>
            <person name="Wu L."/>
            <person name="Ma J."/>
        </authorList>
    </citation>
    <scope>NUCLEOTIDE SEQUENCE [LARGE SCALE GENOMIC DNA]</scope>
    <source>
        <strain evidence="2">CCUG 57401</strain>
    </source>
</reference>
<sequence length="301" mass="33688">MTDPWAPPEHRPGRDELLDHAVARLQATRDRPAAPCKICGQPAEPFDMVDFHKSCDRTLYPLGLAAIPVIYRRCSACAFIFTDFFDQFTAGQWRAHVYNADYAKVDPEYLGVRPRGNARDIVSFLAGRRRETIGLDYGGGEGMTAALLRENGWAFDSYDPYATTELTPEFAGRYNFCSAFEVFEHSPDPAGSLRQILQRASPDELTVYIGTGTHDGIVTDETRLSWWYVAPRNGHVSIYSRRSLQILAQQAGLRYVGAWPFRGTHVLTRGIGDGAVRSRLVGAKLVRQARTVLHAWPKTLP</sequence>
<dbReference type="SUPFAM" id="SSF53335">
    <property type="entry name" value="S-adenosyl-L-methionine-dependent methyltransferases"/>
    <property type="match status" value="1"/>
</dbReference>
<dbReference type="GO" id="GO:0008168">
    <property type="term" value="F:methyltransferase activity"/>
    <property type="evidence" value="ECO:0007669"/>
    <property type="project" value="UniProtKB-KW"/>
</dbReference>
<proteinExistence type="predicted"/>
<keyword evidence="2" id="KW-1185">Reference proteome</keyword>
<protein>
    <submittedName>
        <fullName evidence="1">Class I SAM-dependent methyltransferase</fullName>
        <ecNumber evidence="1">2.1.1.-</ecNumber>
    </submittedName>
</protein>
<keyword evidence="1" id="KW-0808">Transferase</keyword>
<accession>A0ABW0NGW0</accession>
<dbReference type="GO" id="GO:0032259">
    <property type="term" value="P:methylation"/>
    <property type="evidence" value="ECO:0007669"/>
    <property type="project" value="UniProtKB-KW"/>
</dbReference>
<comment type="caution">
    <text evidence="1">The sequence shown here is derived from an EMBL/GenBank/DDBJ whole genome shotgun (WGS) entry which is preliminary data.</text>
</comment>
<evidence type="ECO:0000313" key="2">
    <source>
        <dbReference type="Proteomes" id="UP001596037"/>
    </source>
</evidence>
<dbReference type="EC" id="2.1.1.-" evidence="1"/>
<gene>
    <name evidence="1" type="ORF">ACFPOE_19980</name>
</gene>
<dbReference type="EMBL" id="JBHSMF010000010">
    <property type="protein sequence ID" value="MFC5499831.1"/>
    <property type="molecule type" value="Genomic_DNA"/>
</dbReference>
<dbReference type="RefSeq" id="WP_376852080.1">
    <property type="nucleotide sequence ID" value="NZ_JBHSMF010000010.1"/>
</dbReference>